<evidence type="ECO:0000256" key="1">
    <source>
        <dbReference type="ARBA" id="ARBA00001974"/>
    </source>
</evidence>
<dbReference type="InterPro" id="IPR037069">
    <property type="entry name" value="AcylCoA_DH/ox_N_sf"/>
</dbReference>
<dbReference type="InterPro" id="IPR009075">
    <property type="entry name" value="AcylCo_DH/oxidase_C"/>
</dbReference>
<feature type="domain" description="Acyl-CoA dehydrogenase/oxidase C-terminal" evidence="8">
    <location>
        <begin position="248"/>
        <end position="387"/>
    </location>
</feature>
<evidence type="ECO:0000259" key="8">
    <source>
        <dbReference type="Pfam" id="PF00441"/>
    </source>
</evidence>
<evidence type="ECO:0000256" key="7">
    <source>
        <dbReference type="RuleBase" id="RU362125"/>
    </source>
</evidence>
<keyword evidence="6 7" id="KW-0560">Oxidoreductase</keyword>
<dbReference type="PANTHER" id="PTHR42807">
    <property type="entry name" value="GLUTARYL-COA DEHYDROGENASE, MITOCHONDRIAL"/>
    <property type="match status" value="1"/>
</dbReference>
<evidence type="ECO:0000313" key="12">
    <source>
        <dbReference type="Proteomes" id="UP001499915"/>
    </source>
</evidence>
<dbReference type="Gene3D" id="1.10.540.10">
    <property type="entry name" value="Acyl-CoA dehydrogenase/oxidase, N-terminal domain"/>
    <property type="match status" value="1"/>
</dbReference>
<feature type="domain" description="Acyl-CoA dehydrogenase/oxidase N-terminal" evidence="10">
    <location>
        <begin position="20"/>
        <end position="132"/>
    </location>
</feature>
<dbReference type="InterPro" id="IPR036250">
    <property type="entry name" value="AcylCo_DH-like_C"/>
</dbReference>
<dbReference type="Pfam" id="PF02771">
    <property type="entry name" value="Acyl-CoA_dh_N"/>
    <property type="match status" value="1"/>
</dbReference>
<dbReference type="InterPro" id="IPR046373">
    <property type="entry name" value="Acyl-CoA_Oxase/DH_mid-dom_sf"/>
</dbReference>
<dbReference type="SUPFAM" id="SSF56645">
    <property type="entry name" value="Acyl-CoA dehydrogenase NM domain-like"/>
    <property type="match status" value="1"/>
</dbReference>
<evidence type="ECO:0000256" key="4">
    <source>
        <dbReference type="ARBA" id="ARBA00022827"/>
    </source>
</evidence>
<dbReference type="EMBL" id="BAAAET010000005">
    <property type="protein sequence ID" value="GAA0700761.1"/>
    <property type="molecule type" value="Genomic_DNA"/>
</dbReference>
<feature type="domain" description="Acyl-CoA oxidase/dehydrogenase middle" evidence="9">
    <location>
        <begin position="136"/>
        <end position="229"/>
    </location>
</feature>
<dbReference type="InterPro" id="IPR013786">
    <property type="entry name" value="AcylCoA_DH/ox_N"/>
</dbReference>
<keyword evidence="12" id="KW-1185">Reference proteome</keyword>
<evidence type="ECO:0000256" key="3">
    <source>
        <dbReference type="ARBA" id="ARBA00022630"/>
    </source>
</evidence>
<evidence type="ECO:0000256" key="6">
    <source>
        <dbReference type="ARBA" id="ARBA00023002"/>
    </source>
</evidence>
<evidence type="ECO:0000313" key="11">
    <source>
        <dbReference type="EMBL" id="GAA0700761.1"/>
    </source>
</evidence>
<dbReference type="Pfam" id="PF02770">
    <property type="entry name" value="Acyl-CoA_dh_M"/>
    <property type="match status" value="1"/>
</dbReference>
<organism evidence="11 12">
    <name type="scientific">Marinobacterium maritimum</name>
    <dbReference type="NCBI Taxonomy" id="500162"/>
    <lineage>
        <taxon>Bacteria</taxon>
        <taxon>Pseudomonadati</taxon>
        <taxon>Pseudomonadota</taxon>
        <taxon>Gammaproteobacteria</taxon>
        <taxon>Oceanospirillales</taxon>
        <taxon>Oceanospirillaceae</taxon>
        <taxon>Marinobacterium</taxon>
    </lineage>
</organism>
<comment type="cofactor">
    <cofactor evidence="1 7">
        <name>FAD</name>
        <dbReference type="ChEBI" id="CHEBI:57692"/>
    </cofactor>
</comment>
<evidence type="ECO:0000259" key="10">
    <source>
        <dbReference type="Pfam" id="PF02771"/>
    </source>
</evidence>
<gene>
    <name evidence="11" type="ORF">GCM10009104_32300</name>
</gene>
<keyword evidence="3 7" id="KW-0285">Flavoprotein</keyword>
<proteinExistence type="inferred from homology"/>
<evidence type="ECO:0000256" key="2">
    <source>
        <dbReference type="ARBA" id="ARBA00009347"/>
    </source>
</evidence>
<sequence>MSHPVQFNWEDPLLLEQQLTTEERQIRDAARAYCQDSLQPRILSAFREERFDRDIYHEMGKLGLLGPTVSTKYGGAGVNHVAYGLIAREVERVDSGYRSALSVQSSLVMYAIEAYGTEEQKKRYLPRLARGEWVGCFGLTEPDHGSDPGSMKTRARKIDGGYLLSGQKTWITNSPIADVLIVWAKSDAHGGKICGFVIKRGAKGLTTPKIDGKLSLRASVTGEIVLDEVLVTEANLLPYATGLAGPFGCLNKARYGIAWGSMGAAEFCWHAARQYTLDRKQFNKPLAANQLIQLKLANMQTEITLGLQAALQVGRLMDSNNWAPEMVSLIKRNNCGKALEIARMARDMHGANGISEEYGVMRHLMNLETVNTYEGTHDIHALILGRAQTGIQAFF</sequence>
<keyword evidence="4 7" id="KW-0274">FAD</keyword>
<keyword evidence="5" id="KW-0809">Transit peptide</keyword>
<accession>A0ABN1I9Y8</accession>
<dbReference type="SUPFAM" id="SSF47203">
    <property type="entry name" value="Acyl-CoA dehydrogenase C-terminal domain-like"/>
    <property type="match status" value="1"/>
</dbReference>
<dbReference type="RefSeq" id="WP_343808413.1">
    <property type="nucleotide sequence ID" value="NZ_BAAAET010000005.1"/>
</dbReference>
<name>A0ABN1I9Y8_9GAMM</name>
<dbReference type="Pfam" id="PF00441">
    <property type="entry name" value="Acyl-CoA_dh_1"/>
    <property type="match status" value="1"/>
</dbReference>
<protein>
    <submittedName>
        <fullName evidence="11">Acyl-CoA dehydrogenase</fullName>
    </submittedName>
</protein>
<comment type="caution">
    <text evidence="11">The sequence shown here is derived from an EMBL/GenBank/DDBJ whole genome shotgun (WGS) entry which is preliminary data.</text>
</comment>
<comment type="similarity">
    <text evidence="2 7">Belongs to the acyl-CoA dehydrogenase family.</text>
</comment>
<dbReference type="InterPro" id="IPR052033">
    <property type="entry name" value="Glutaryl-CoA_DH_mitochondrial"/>
</dbReference>
<dbReference type="InterPro" id="IPR009100">
    <property type="entry name" value="AcylCoA_DH/oxidase_NM_dom_sf"/>
</dbReference>
<reference evidence="11 12" key="1">
    <citation type="journal article" date="2019" name="Int. J. Syst. Evol. Microbiol.">
        <title>The Global Catalogue of Microorganisms (GCM) 10K type strain sequencing project: providing services to taxonomists for standard genome sequencing and annotation.</title>
        <authorList>
            <consortium name="The Broad Institute Genomics Platform"/>
            <consortium name="The Broad Institute Genome Sequencing Center for Infectious Disease"/>
            <person name="Wu L."/>
            <person name="Ma J."/>
        </authorList>
    </citation>
    <scope>NUCLEOTIDE SEQUENCE [LARGE SCALE GENOMIC DNA]</scope>
    <source>
        <strain evidence="11 12">JCM 15134</strain>
    </source>
</reference>
<dbReference type="Gene3D" id="1.20.140.10">
    <property type="entry name" value="Butyryl-CoA Dehydrogenase, subunit A, domain 3"/>
    <property type="match status" value="1"/>
</dbReference>
<dbReference type="CDD" id="cd01151">
    <property type="entry name" value="GCD"/>
    <property type="match status" value="1"/>
</dbReference>
<evidence type="ECO:0000256" key="5">
    <source>
        <dbReference type="ARBA" id="ARBA00022946"/>
    </source>
</evidence>
<dbReference type="InterPro" id="IPR006091">
    <property type="entry name" value="Acyl-CoA_Oxase/DH_mid-dom"/>
</dbReference>
<dbReference type="Proteomes" id="UP001499915">
    <property type="component" value="Unassembled WGS sequence"/>
</dbReference>
<evidence type="ECO:0000259" key="9">
    <source>
        <dbReference type="Pfam" id="PF02770"/>
    </source>
</evidence>
<dbReference type="Gene3D" id="2.40.110.10">
    <property type="entry name" value="Butyryl-CoA Dehydrogenase, subunit A, domain 2"/>
    <property type="match status" value="1"/>
</dbReference>
<dbReference type="PANTHER" id="PTHR42807:SF1">
    <property type="entry name" value="GLUTARYL-COA DEHYDROGENASE, MITOCHONDRIAL"/>
    <property type="match status" value="1"/>
</dbReference>